<dbReference type="EMBL" id="KK198758">
    <property type="protein sequence ID" value="KCW66928.1"/>
    <property type="molecule type" value="Genomic_DNA"/>
</dbReference>
<dbReference type="InParanoid" id="A0A059BLI6"/>
<dbReference type="Gramene" id="KCW66928">
    <property type="protein sequence ID" value="KCW66928"/>
    <property type="gene ID" value="EUGRSUZ_F00679"/>
</dbReference>
<proteinExistence type="predicted"/>
<dbReference type="AlphaFoldDB" id="A0A059BLI6"/>
<accession>A0A059BLI6</accession>
<protein>
    <submittedName>
        <fullName evidence="1">Uncharacterized protein</fullName>
    </submittedName>
</protein>
<gene>
    <name evidence="1" type="ORF">EUGRSUZ_F00679</name>
</gene>
<evidence type="ECO:0000313" key="1">
    <source>
        <dbReference type="EMBL" id="KCW66928.1"/>
    </source>
</evidence>
<sequence>MHMSQRRRPLIPGSTEIDKARGRAHLAWEDCCLGVVRRASKKVLLLRTTTRRGGGGGSARSGGVERAATFAAVPVELHGEAGRRRD</sequence>
<name>A0A059BLI6_EUCGR</name>
<reference evidence="1" key="1">
    <citation type="submission" date="2013-07" db="EMBL/GenBank/DDBJ databases">
        <title>The genome of Eucalyptus grandis.</title>
        <authorList>
            <person name="Schmutz J."/>
            <person name="Hayes R."/>
            <person name="Myburg A."/>
            <person name="Tuskan G."/>
            <person name="Grattapaglia D."/>
            <person name="Rokhsar D.S."/>
        </authorList>
    </citation>
    <scope>NUCLEOTIDE SEQUENCE</scope>
    <source>
        <tissue evidence="1">Leaf extractions</tissue>
    </source>
</reference>
<organism evidence="1">
    <name type="scientific">Eucalyptus grandis</name>
    <name type="common">Flooded gum</name>
    <dbReference type="NCBI Taxonomy" id="71139"/>
    <lineage>
        <taxon>Eukaryota</taxon>
        <taxon>Viridiplantae</taxon>
        <taxon>Streptophyta</taxon>
        <taxon>Embryophyta</taxon>
        <taxon>Tracheophyta</taxon>
        <taxon>Spermatophyta</taxon>
        <taxon>Magnoliopsida</taxon>
        <taxon>eudicotyledons</taxon>
        <taxon>Gunneridae</taxon>
        <taxon>Pentapetalae</taxon>
        <taxon>rosids</taxon>
        <taxon>malvids</taxon>
        <taxon>Myrtales</taxon>
        <taxon>Myrtaceae</taxon>
        <taxon>Myrtoideae</taxon>
        <taxon>Eucalypteae</taxon>
        <taxon>Eucalyptus</taxon>
    </lineage>
</organism>